<dbReference type="RefSeq" id="WP_189510544.1">
    <property type="nucleotide sequence ID" value="NZ_BMXG01000001.1"/>
</dbReference>
<dbReference type="Proteomes" id="UP000642829">
    <property type="component" value="Unassembled WGS sequence"/>
</dbReference>
<reference evidence="2" key="2">
    <citation type="submission" date="2020-09" db="EMBL/GenBank/DDBJ databases">
        <authorList>
            <person name="Sun Q."/>
            <person name="Kim S."/>
        </authorList>
    </citation>
    <scope>NUCLEOTIDE SEQUENCE</scope>
    <source>
        <strain evidence="2">KCTC 12870</strain>
    </source>
</reference>
<evidence type="ECO:0000256" key="1">
    <source>
        <dbReference type="SAM" id="MobiDB-lite"/>
    </source>
</evidence>
<accession>A0A8J3D6H5</accession>
<dbReference type="EMBL" id="BMXG01000001">
    <property type="protein sequence ID" value="GHB89873.1"/>
    <property type="molecule type" value="Genomic_DNA"/>
</dbReference>
<comment type="caution">
    <text evidence="2">The sequence shown here is derived from an EMBL/GenBank/DDBJ whole genome shotgun (WGS) entry which is preliminary data.</text>
</comment>
<proteinExistence type="predicted"/>
<gene>
    <name evidence="2" type="ORF">GCM10007047_00490</name>
</gene>
<protein>
    <submittedName>
        <fullName evidence="2">Uncharacterized protein</fullName>
    </submittedName>
</protein>
<evidence type="ECO:0000313" key="2">
    <source>
        <dbReference type="EMBL" id="GHB89873.1"/>
    </source>
</evidence>
<organism evidence="2 3">
    <name type="scientific">Cerasicoccus arenae</name>
    <dbReference type="NCBI Taxonomy" id="424488"/>
    <lineage>
        <taxon>Bacteria</taxon>
        <taxon>Pseudomonadati</taxon>
        <taxon>Verrucomicrobiota</taxon>
        <taxon>Opitutia</taxon>
        <taxon>Puniceicoccales</taxon>
        <taxon>Cerasicoccaceae</taxon>
        <taxon>Cerasicoccus</taxon>
    </lineage>
</organism>
<keyword evidence="3" id="KW-1185">Reference proteome</keyword>
<name>A0A8J3D6H5_9BACT</name>
<sequence>MTTSSHTPVVVQARVHPRRRHRSMSDVAEENEKPVDCSFSAPMEKSEVRRRFVGIYEQAYRIAYRSE</sequence>
<evidence type="ECO:0000313" key="3">
    <source>
        <dbReference type="Proteomes" id="UP000642829"/>
    </source>
</evidence>
<reference evidence="2" key="1">
    <citation type="journal article" date="2014" name="Int. J. Syst. Evol. Microbiol.">
        <title>Complete genome sequence of Corynebacterium casei LMG S-19264T (=DSM 44701T), isolated from a smear-ripened cheese.</title>
        <authorList>
            <consortium name="US DOE Joint Genome Institute (JGI-PGF)"/>
            <person name="Walter F."/>
            <person name="Albersmeier A."/>
            <person name="Kalinowski J."/>
            <person name="Ruckert C."/>
        </authorList>
    </citation>
    <scope>NUCLEOTIDE SEQUENCE</scope>
    <source>
        <strain evidence="2">KCTC 12870</strain>
    </source>
</reference>
<dbReference type="AlphaFoldDB" id="A0A8J3D6H5"/>
<feature type="region of interest" description="Disordered" evidence="1">
    <location>
        <begin position="1"/>
        <end position="35"/>
    </location>
</feature>